<proteinExistence type="inferred from homology"/>
<feature type="compositionally biased region" description="Basic and acidic residues" evidence="2">
    <location>
        <begin position="25"/>
        <end position="82"/>
    </location>
</feature>
<dbReference type="PANTHER" id="PTHR33493">
    <property type="entry name" value="LATE EMBRYOGENESIS ABUNDANT PROTEIN 6-RELATED"/>
    <property type="match status" value="1"/>
</dbReference>
<comment type="similarity">
    <text evidence="1">Belongs to the LEA type 1 family.</text>
</comment>
<dbReference type="Proteomes" id="UP001177140">
    <property type="component" value="Unassembled WGS sequence"/>
</dbReference>
<dbReference type="AlphaFoldDB" id="A0AA41VMR7"/>
<evidence type="ECO:0000256" key="2">
    <source>
        <dbReference type="SAM" id="MobiDB-lite"/>
    </source>
</evidence>
<evidence type="ECO:0000256" key="1">
    <source>
        <dbReference type="ARBA" id="ARBA00010975"/>
    </source>
</evidence>
<name>A0AA41VMR7_PAPNU</name>
<comment type="caution">
    <text evidence="3">The sequence shown here is derived from an EMBL/GenBank/DDBJ whole genome shotgun (WGS) entry which is preliminary data.</text>
</comment>
<keyword evidence="4" id="KW-1185">Reference proteome</keyword>
<evidence type="ECO:0000313" key="3">
    <source>
        <dbReference type="EMBL" id="MCL7043943.1"/>
    </source>
</evidence>
<feature type="region of interest" description="Disordered" evidence="2">
    <location>
        <begin position="1"/>
        <end position="103"/>
    </location>
</feature>
<evidence type="ECO:0000313" key="4">
    <source>
        <dbReference type="Proteomes" id="UP001177140"/>
    </source>
</evidence>
<sequence>MQAGRNAGASAKEAATNVAASAKSGLDKTKATVQEKGEKMTSHDPIKKDMATKKKEEKIHEAEMNKEMTHDENEALNQERRQSASGVHKGGVSGGQEVRSTEI</sequence>
<dbReference type="PANTHER" id="PTHR33493:SF2">
    <property type="entry name" value="LATE EMBRYOGENESIS ABUNDANT PROTEIN 46"/>
    <property type="match status" value="1"/>
</dbReference>
<dbReference type="EMBL" id="JAJJMA010252218">
    <property type="protein sequence ID" value="MCL7043943.1"/>
    <property type="molecule type" value="Genomic_DNA"/>
</dbReference>
<dbReference type="GO" id="GO:0009793">
    <property type="term" value="P:embryo development ending in seed dormancy"/>
    <property type="evidence" value="ECO:0007669"/>
    <property type="project" value="InterPro"/>
</dbReference>
<accession>A0AA41VMR7</accession>
<dbReference type="InterPro" id="IPR005513">
    <property type="entry name" value="LEA_1"/>
</dbReference>
<gene>
    <name evidence="3" type="ORF">MKW94_000173</name>
</gene>
<dbReference type="Pfam" id="PF03760">
    <property type="entry name" value="LEA_1"/>
    <property type="match status" value="1"/>
</dbReference>
<organism evidence="3 4">
    <name type="scientific">Papaver nudicaule</name>
    <name type="common">Iceland poppy</name>
    <dbReference type="NCBI Taxonomy" id="74823"/>
    <lineage>
        <taxon>Eukaryota</taxon>
        <taxon>Viridiplantae</taxon>
        <taxon>Streptophyta</taxon>
        <taxon>Embryophyta</taxon>
        <taxon>Tracheophyta</taxon>
        <taxon>Spermatophyta</taxon>
        <taxon>Magnoliopsida</taxon>
        <taxon>Ranunculales</taxon>
        <taxon>Papaveraceae</taxon>
        <taxon>Papaveroideae</taxon>
        <taxon>Papaver</taxon>
    </lineage>
</organism>
<protein>
    <submittedName>
        <fullName evidence="3">Uncharacterized protein</fullName>
    </submittedName>
</protein>
<reference evidence="3" key="1">
    <citation type="submission" date="2022-03" db="EMBL/GenBank/DDBJ databases">
        <title>A functionally conserved STORR gene fusion in Papaver species that diverged 16.8 million years ago.</title>
        <authorList>
            <person name="Catania T."/>
        </authorList>
    </citation>
    <scope>NUCLEOTIDE SEQUENCE</scope>
    <source>
        <strain evidence="3">S-191538</strain>
    </source>
</reference>